<sequence>MVEFTFEQIGGRCKLVTGPAMVRCSEEEMEAWRAIREAKATEEQLKEAKRQHRLQKEKNKVRDFLAKNHFDAEDVNAPKVSMCGMMRSYPLHQAAKERDWAIINLLLK</sequence>
<name>A0A9P1DSG0_9DINO</name>
<evidence type="ECO:0000313" key="4">
    <source>
        <dbReference type="Proteomes" id="UP001152797"/>
    </source>
</evidence>
<evidence type="ECO:0000256" key="1">
    <source>
        <dbReference type="SAM" id="Coils"/>
    </source>
</evidence>
<dbReference type="EMBL" id="CAMXCT010006534">
    <property type="protein sequence ID" value="CAI4015500.1"/>
    <property type="molecule type" value="Genomic_DNA"/>
</dbReference>
<reference evidence="3 4" key="2">
    <citation type="submission" date="2024-05" db="EMBL/GenBank/DDBJ databases">
        <authorList>
            <person name="Chen Y."/>
            <person name="Shah S."/>
            <person name="Dougan E. K."/>
            <person name="Thang M."/>
            <person name="Chan C."/>
        </authorList>
    </citation>
    <scope>NUCLEOTIDE SEQUENCE [LARGE SCALE GENOMIC DNA]</scope>
</reference>
<dbReference type="Proteomes" id="UP001152797">
    <property type="component" value="Unassembled WGS sequence"/>
</dbReference>
<keyword evidence="3" id="KW-0808">Transferase</keyword>
<reference evidence="2" key="1">
    <citation type="submission" date="2022-10" db="EMBL/GenBank/DDBJ databases">
        <authorList>
            <person name="Chen Y."/>
            <person name="Dougan E. K."/>
            <person name="Chan C."/>
            <person name="Rhodes N."/>
            <person name="Thang M."/>
        </authorList>
    </citation>
    <scope>NUCLEOTIDE SEQUENCE</scope>
</reference>
<dbReference type="EMBL" id="CAMXCT030006534">
    <property type="protein sequence ID" value="CAL4802812.1"/>
    <property type="molecule type" value="Genomic_DNA"/>
</dbReference>
<gene>
    <name evidence="2" type="ORF">C1SCF055_LOCUS40324</name>
</gene>
<feature type="non-terminal residue" evidence="2">
    <location>
        <position position="1"/>
    </location>
</feature>
<proteinExistence type="predicted"/>
<dbReference type="EMBL" id="CAMXCT020006534">
    <property type="protein sequence ID" value="CAL1168875.1"/>
    <property type="molecule type" value="Genomic_DNA"/>
</dbReference>
<feature type="coiled-coil region" evidence="1">
    <location>
        <begin position="31"/>
        <end position="58"/>
    </location>
</feature>
<evidence type="ECO:0000313" key="2">
    <source>
        <dbReference type="EMBL" id="CAI4015500.1"/>
    </source>
</evidence>
<keyword evidence="1" id="KW-0175">Coiled coil</keyword>
<dbReference type="OrthoDB" id="412109at2759"/>
<dbReference type="GO" id="GO:0016757">
    <property type="term" value="F:glycosyltransferase activity"/>
    <property type="evidence" value="ECO:0007669"/>
    <property type="project" value="UniProtKB-KW"/>
</dbReference>
<comment type="caution">
    <text evidence="2">The sequence shown here is derived from an EMBL/GenBank/DDBJ whole genome shotgun (WGS) entry which is preliminary data.</text>
</comment>
<organism evidence="2">
    <name type="scientific">Cladocopium goreaui</name>
    <dbReference type="NCBI Taxonomy" id="2562237"/>
    <lineage>
        <taxon>Eukaryota</taxon>
        <taxon>Sar</taxon>
        <taxon>Alveolata</taxon>
        <taxon>Dinophyceae</taxon>
        <taxon>Suessiales</taxon>
        <taxon>Symbiodiniaceae</taxon>
        <taxon>Cladocopium</taxon>
    </lineage>
</organism>
<keyword evidence="4" id="KW-1185">Reference proteome</keyword>
<evidence type="ECO:0000313" key="3">
    <source>
        <dbReference type="EMBL" id="CAL4802812.1"/>
    </source>
</evidence>
<keyword evidence="3" id="KW-0328">Glycosyltransferase</keyword>
<accession>A0A9P1DSG0</accession>
<dbReference type="AlphaFoldDB" id="A0A9P1DSG0"/>
<protein>
    <submittedName>
        <fullName evidence="3">Mannosyltransferase KTR3</fullName>
    </submittedName>
</protein>